<dbReference type="InterPro" id="IPR052965">
    <property type="entry name" value="Pigment-catalase-like"/>
</dbReference>
<evidence type="ECO:0000313" key="2">
    <source>
        <dbReference type="Proteomes" id="UP000516148"/>
    </source>
</evidence>
<name>A0A7H0LHK4_9SPHN</name>
<dbReference type="Pfam" id="PF13668">
    <property type="entry name" value="Ferritin_2"/>
    <property type="match status" value="1"/>
</dbReference>
<dbReference type="RefSeq" id="WP_187761480.1">
    <property type="nucleotide sequence ID" value="NZ_CP061038.1"/>
</dbReference>
<dbReference type="PANTHER" id="PTHR31694:SF26">
    <property type="entry name" value="OS05G0151100 PROTEIN"/>
    <property type="match status" value="1"/>
</dbReference>
<dbReference type="PANTHER" id="PTHR31694">
    <property type="entry name" value="DESICCATION-LIKE PROTEIN"/>
    <property type="match status" value="1"/>
</dbReference>
<proteinExistence type="predicted"/>
<dbReference type="PROSITE" id="PS51318">
    <property type="entry name" value="TAT"/>
    <property type="match status" value="1"/>
</dbReference>
<gene>
    <name evidence="1" type="ORF">H3Z74_21170</name>
</gene>
<organism evidence="1 2">
    <name type="scientific">Sphingomonas alpina</name>
    <dbReference type="NCBI Taxonomy" id="653931"/>
    <lineage>
        <taxon>Bacteria</taxon>
        <taxon>Pseudomonadati</taxon>
        <taxon>Pseudomonadota</taxon>
        <taxon>Alphaproteobacteria</taxon>
        <taxon>Sphingomonadales</taxon>
        <taxon>Sphingomonadaceae</taxon>
        <taxon>Sphingomonas</taxon>
    </lineage>
</organism>
<dbReference type="EMBL" id="CP061038">
    <property type="protein sequence ID" value="QNQ09157.1"/>
    <property type="molecule type" value="Genomic_DNA"/>
</dbReference>
<protein>
    <submittedName>
        <fullName evidence="1">Ferritin-like domain-containing protein</fullName>
    </submittedName>
</protein>
<dbReference type="KEGG" id="spap:H3Z74_21170"/>
<accession>A0A7H0LHK4</accession>
<dbReference type="AlphaFoldDB" id="A0A7H0LHK4"/>
<sequence>MTDTNQQPIETFDAGAEPRNERREFFKTALGAAAVAGAGVAAVSIGGYASAEAGANEKDFLNFALNLEYLEAQFYSYAVSGAGLSNADLTGTGTQGAVTGGAQVNFTDPVVARFAREIAQDKLNHVRYLRSLLGTAAIAQPAIDLGVTATSAFSNAARLASLVGAGQGFDVYANDQNFLLGAFIFEDVGVTAYKGGSIILTDPGYLAAVAGIIAVRAYHASILRSTLYAKGATTASLRTSADAISGARDTLDGTADLDQGISPTGTGAAIQSNVTPLDGNGLAYSRTTNQVMKILYLTSAAASGGGFFPAGLNGTIRNTTV</sequence>
<dbReference type="Proteomes" id="UP000516148">
    <property type="component" value="Chromosome"/>
</dbReference>
<dbReference type="InterPro" id="IPR006311">
    <property type="entry name" value="TAT_signal"/>
</dbReference>
<reference evidence="1 2" key="1">
    <citation type="submission" date="2020-09" db="EMBL/GenBank/DDBJ databases">
        <title>Sphingomonas sp., a new species isolated from pork steak.</title>
        <authorList>
            <person name="Heidler von Heilborn D."/>
        </authorList>
    </citation>
    <scope>NUCLEOTIDE SEQUENCE [LARGE SCALE GENOMIC DNA]</scope>
    <source>
        <strain evidence="2">S8-3T</strain>
    </source>
</reference>
<evidence type="ECO:0000313" key="1">
    <source>
        <dbReference type="EMBL" id="QNQ09157.1"/>
    </source>
</evidence>
<keyword evidence="2" id="KW-1185">Reference proteome</keyword>